<dbReference type="Proteomes" id="UP000770015">
    <property type="component" value="Unassembled WGS sequence"/>
</dbReference>
<sequence length="561" mass="63768">MSHTCHAFDPVDSSFCRQRVTLDHAYCAEHKKCSYAGGCSNAPDLPTFLAPYEVKPTIRPSPHHEFVCPDHECSMRGCNYPREPETIWCKSHAPAAPLCAFSGCGQQAAGSSKYCDGHSCAAKNCGHHIAEVEGNRNTFCVRHTPYCAVPNCRYLPLPGRKHCGKHGCEVSRCDGPALRDNSKGLTLCEKHRCAVRKCGNSVDLANAFCANHRCNTNGCTLPATHPRGYCGTFGHGCSVPKCRLPAAHRADMCQDHILAKVRGEAAQAVKAEKDLRKQEAAWKAEKEAAKKAQLEAIKAKEEAAEQAIIEQLIDQMRIEEAVKQQVAREQAEKEAKIAAERQEKARLRMDADRREKARLQVEADRRERARLLMEAERREKERLQSEAKRREEERLQSEANRREKAHVQKEANRREEERLQSEAADEPLWEADEDYLSSSSGTTGSYHRPSHIANHPYLNLPRHIYTPLTGQGNTRRKTPEEVKLEEEIQVGRERLLKSLQSLQDDISFHYQNTEPRERERIFRIADAKDMEEIKKYDHDATIRLRNLRKQQQLLETGRPLY</sequence>
<feature type="region of interest" description="Disordered" evidence="1">
    <location>
        <begin position="377"/>
        <end position="430"/>
    </location>
</feature>
<evidence type="ECO:0000256" key="1">
    <source>
        <dbReference type="SAM" id="MobiDB-lite"/>
    </source>
</evidence>
<reference evidence="2" key="1">
    <citation type="journal article" date="2021" name="Nat. Commun.">
        <title>Genetic determinants of endophytism in the Arabidopsis root mycobiome.</title>
        <authorList>
            <person name="Mesny F."/>
            <person name="Miyauchi S."/>
            <person name="Thiergart T."/>
            <person name="Pickel B."/>
            <person name="Atanasova L."/>
            <person name="Karlsson M."/>
            <person name="Huettel B."/>
            <person name="Barry K.W."/>
            <person name="Haridas S."/>
            <person name="Chen C."/>
            <person name="Bauer D."/>
            <person name="Andreopoulos W."/>
            <person name="Pangilinan J."/>
            <person name="LaButti K."/>
            <person name="Riley R."/>
            <person name="Lipzen A."/>
            <person name="Clum A."/>
            <person name="Drula E."/>
            <person name="Henrissat B."/>
            <person name="Kohler A."/>
            <person name="Grigoriev I.V."/>
            <person name="Martin F.M."/>
            <person name="Hacquard S."/>
        </authorList>
    </citation>
    <scope>NUCLEOTIDE SEQUENCE</scope>
    <source>
        <strain evidence="2">MPI-SDFR-AT-0117</strain>
    </source>
</reference>
<proteinExistence type="predicted"/>
<accession>A0A9P8VKF9</accession>
<evidence type="ECO:0000313" key="3">
    <source>
        <dbReference type="Proteomes" id="UP000770015"/>
    </source>
</evidence>
<protein>
    <submittedName>
        <fullName evidence="2">Uncharacterized protein</fullName>
    </submittedName>
</protein>
<comment type="caution">
    <text evidence="2">The sequence shown here is derived from an EMBL/GenBank/DDBJ whole genome shotgun (WGS) entry which is preliminary data.</text>
</comment>
<name>A0A9P8VKF9_9PEZI</name>
<evidence type="ECO:0000313" key="2">
    <source>
        <dbReference type="EMBL" id="KAH6693491.1"/>
    </source>
</evidence>
<gene>
    <name evidence="2" type="ORF">F5X68DRAFT_258437</name>
</gene>
<keyword evidence="3" id="KW-1185">Reference proteome</keyword>
<dbReference type="EMBL" id="JAGSXJ010000003">
    <property type="protein sequence ID" value="KAH6693491.1"/>
    <property type="molecule type" value="Genomic_DNA"/>
</dbReference>
<feature type="compositionally biased region" description="Basic and acidic residues" evidence="1">
    <location>
        <begin position="377"/>
        <end position="420"/>
    </location>
</feature>
<organism evidence="2 3">
    <name type="scientific">Plectosphaerella plurivora</name>
    <dbReference type="NCBI Taxonomy" id="936078"/>
    <lineage>
        <taxon>Eukaryota</taxon>
        <taxon>Fungi</taxon>
        <taxon>Dikarya</taxon>
        <taxon>Ascomycota</taxon>
        <taxon>Pezizomycotina</taxon>
        <taxon>Sordariomycetes</taxon>
        <taxon>Hypocreomycetidae</taxon>
        <taxon>Glomerellales</taxon>
        <taxon>Plectosphaerellaceae</taxon>
        <taxon>Plectosphaerella</taxon>
    </lineage>
</organism>
<dbReference type="OrthoDB" id="4650842at2759"/>
<dbReference type="AlphaFoldDB" id="A0A9P8VKF9"/>